<keyword evidence="4" id="KW-0949">S-adenosyl-L-methionine</keyword>
<keyword evidence="5" id="KW-0443">Lipid metabolism</keyword>
<comment type="caution">
    <text evidence="6">The sequence shown here is derived from an EMBL/GenBank/DDBJ whole genome shotgun (WGS) entry which is preliminary data.</text>
</comment>
<organism evidence="6 7">
    <name type="scientific">Calidifontibacter indicus</name>
    <dbReference type="NCBI Taxonomy" id="419650"/>
    <lineage>
        <taxon>Bacteria</taxon>
        <taxon>Bacillati</taxon>
        <taxon>Actinomycetota</taxon>
        <taxon>Actinomycetes</taxon>
        <taxon>Micrococcales</taxon>
        <taxon>Dermacoccaceae</taxon>
        <taxon>Calidifontibacter</taxon>
    </lineage>
</organism>
<evidence type="ECO:0000256" key="3">
    <source>
        <dbReference type="ARBA" id="ARBA00022679"/>
    </source>
</evidence>
<proteinExistence type="inferred from homology"/>
<evidence type="ECO:0000256" key="4">
    <source>
        <dbReference type="ARBA" id="ARBA00022691"/>
    </source>
</evidence>
<dbReference type="GO" id="GO:0032259">
    <property type="term" value="P:methylation"/>
    <property type="evidence" value="ECO:0007669"/>
    <property type="project" value="UniProtKB-KW"/>
</dbReference>
<dbReference type="PANTHER" id="PTHR43667:SF1">
    <property type="entry name" value="CYCLOPROPANE-FATTY-ACYL-PHOSPHOLIPID SYNTHASE"/>
    <property type="match status" value="1"/>
</dbReference>
<evidence type="ECO:0000256" key="5">
    <source>
        <dbReference type="ARBA" id="ARBA00023098"/>
    </source>
</evidence>
<dbReference type="InterPro" id="IPR003333">
    <property type="entry name" value="CMAS"/>
</dbReference>
<dbReference type="CDD" id="cd02440">
    <property type="entry name" value="AdoMet_MTases"/>
    <property type="match status" value="1"/>
</dbReference>
<dbReference type="AlphaFoldDB" id="A0A3D9V0E3"/>
<dbReference type="OrthoDB" id="9782855at2"/>
<protein>
    <submittedName>
        <fullName evidence="6">Cyclopropane-fatty-acyl-phospholipid synthase</fullName>
    </submittedName>
</protein>
<dbReference type="EMBL" id="QTUA01000001">
    <property type="protein sequence ID" value="REF30551.1"/>
    <property type="molecule type" value="Genomic_DNA"/>
</dbReference>
<reference evidence="6 7" key="1">
    <citation type="submission" date="2018-08" db="EMBL/GenBank/DDBJ databases">
        <title>Sequencing the genomes of 1000 actinobacteria strains.</title>
        <authorList>
            <person name="Klenk H.-P."/>
        </authorList>
    </citation>
    <scope>NUCLEOTIDE SEQUENCE [LARGE SCALE GENOMIC DNA]</scope>
    <source>
        <strain evidence="6 7">DSM 22967</strain>
    </source>
</reference>
<evidence type="ECO:0000256" key="1">
    <source>
        <dbReference type="ARBA" id="ARBA00010815"/>
    </source>
</evidence>
<dbReference type="Proteomes" id="UP000256253">
    <property type="component" value="Unassembled WGS sequence"/>
</dbReference>
<dbReference type="PIRSF" id="PIRSF003085">
    <property type="entry name" value="CMAS"/>
    <property type="match status" value="1"/>
</dbReference>
<dbReference type="InterPro" id="IPR050723">
    <property type="entry name" value="CFA/CMAS"/>
</dbReference>
<comment type="similarity">
    <text evidence="1">Belongs to the CFA/CMAS family.</text>
</comment>
<dbReference type="PANTHER" id="PTHR43667">
    <property type="entry name" value="CYCLOPROPANE-FATTY-ACYL-PHOSPHOLIPID SYNTHASE"/>
    <property type="match status" value="1"/>
</dbReference>
<name>A0A3D9V0E3_9MICO</name>
<dbReference type="GO" id="GO:0008168">
    <property type="term" value="F:methyltransferase activity"/>
    <property type="evidence" value="ECO:0007669"/>
    <property type="project" value="UniProtKB-KW"/>
</dbReference>
<dbReference type="Pfam" id="PF02353">
    <property type="entry name" value="CMAS"/>
    <property type="match status" value="1"/>
</dbReference>
<evidence type="ECO:0000313" key="6">
    <source>
        <dbReference type="EMBL" id="REF30551.1"/>
    </source>
</evidence>
<evidence type="ECO:0000256" key="2">
    <source>
        <dbReference type="ARBA" id="ARBA00022603"/>
    </source>
</evidence>
<keyword evidence="2" id="KW-0489">Methyltransferase</keyword>
<sequence length="425" mass="47451">MSDIKIGQIANTVLGTDVPFRLEAFDGSTGGNPDARFTVRVLNERAVQYMVTAPGELGLARGYTMGDIELDGVDPGDPYDFLAEFLGDFKVQRPPVSGIPKAVRSLGLRSFTPPPLPPQEKPAQWRRIAGGLRHSRSRDAEAIRHHYDVSNDFYELVLGPSMAYTCACYPSADATLEQAQEHKFDLVCRKLGLEPGMRLLDIGCGWGGMVRHAVKHYGVTAIGVTLSKEQADYGQAWLEREGLADRGEIRFMDYRDVAEADFDAISSIGLTEHIGIHNYPSYFSSLYEKLKPGGRLLNHCITYASAKRHGLTKGGFINRYVFPDGELAPAGALMTQMQLAGFEVRHAEDLREHYARTTREWAKNLSRNWDECVRLSDLGTARIWGLYLSGSSLGFERNNIQLYQMLGQKLDDRGHGDYPLRPDFR</sequence>
<dbReference type="InterPro" id="IPR029063">
    <property type="entry name" value="SAM-dependent_MTases_sf"/>
</dbReference>
<dbReference type="Gene3D" id="3.40.50.150">
    <property type="entry name" value="Vaccinia Virus protein VP39"/>
    <property type="match status" value="1"/>
</dbReference>
<dbReference type="GO" id="GO:0008610">
    <property type="term" value="P:lipid biosynthetic process"/>
    <property type="evidence" value="ECO:0007669"/>
    <property type="project" value="InterPro"/>
</dbReference>
<dbReference type="RefSeq" id="WP_115922528.1">
    <property type="nucleotide sequence ID" value="NZ_QTUA01000001.1"/>
</dbReference>
<keyword evidence="7" id="KW-1185">Reference proteome</keyword>
<keyword evidence="3" id="KW-0808">Transferase</keyword>
<evidence type="ECO:0000313" key="7">
    <source>
        <dbReference type="Proteomes" id="UP000256253"/>
    </source>
</evidence>
<dbReference type="SUPFAM" id="SSF53335">
    <property type="entry name" value="S-adenosyl-L-methionine-dependent methyltransferases"/>
    <property type="match status" value="1"/>
</dbReference>
<accession>A0A3D9V0E3</accession>
<gene>
    <name evidence="6" type="ORF">DFJ65_1562</name>
</gene>